<comment type="caution">
    <text evidence="1">The sequence shown here is derived from an EMBL/GenBank/DDBJ whole genome shotgun (WGS) entry which is preliminary data.</text>
</comment>
<name>A0ABN2IB79_9ACTN</name>
<dbReference type="Proteomes" id="UP001500618">
    <property type="component" value="Unassembled WGS sequence"/>
</dbReference>
<evidence type="ECO:0000313" key="2">
    <source>
        <dbReference type="Proteomes" id="UP001500618"/>
    </source>
</evidence>
<accession>A0ABN2IB79</accession>
<proteinExistence type="predicted"/>
<dbReference type="EMBL" id="BAAANY010000023">
    <property type="protein sequence ID" value="GAA1701681.1"/>
    <property type="molecule type" value="Genomic_DNA"/>
</dbReference>
<protein>
    <recommendedName>
        <fullName evidence="3">C1q domain-containing protein</fullName>
    </recommendedName>
</protein>
<keyword evidence="2" id="KW-1185">Reference proteome</keyword>
<reference evidence="1 2" key="1">
    <citation type="journal article" date="2019" name="Int. J. Syst. Evol. Microbiol.">
        <title>The Global Catalogue of Microorganisms (GCM) 10K type strain sequencing project: providing services to taxonomists for standard genome sequencing and annotation.</title>
        <authorList>
            <consortium name="The Broad Institute Genomics Platform"/>
            <consortium name="The Broad Institute Genome Sequencing Center for Infectious Disease"/>
            <person name="Wu L."/>
            <person name="Ma J."/>
        </authorList>
    </citation>
    <scope>NUCLEOTIDE SEQUENCE [LARGE SCALE GENOMIC DNA]</scope>
    <source>
        <strain evidence="1 2">JCM 14718</strain>
    </source>
</reference>
<sequence>MTVGTPVTWTSAQALTAAVLNAELRDQYLALYGIPAARLDNAIIGAPSTSQAVGTLHTTVSTVQTFDTLTYASTYTGSMTTGSAPYDRLIAPVAGTYEVCAGGDWDGSVSVAGYRCILVRQNGTTLVDYDMEQSATTTNMQFAIACSERCSTDIKMAANDYVQLFPTQSSGSTIDMPHNAFIEIVRIGN</sequence>
<evidence type="ECO:0000313" key="1">
    <source>
        <dbReference type="EMBL" id="GAA1701681.1"/>
    </source>
</evidence>
<organism evidence="1 2">
    <name type="scientific">Fodinicola feengrottensis</name>
    <dbReference type="NCBI Taxonomy" id="435914"/>
    <lineage>
        <taxon>Bacteria</taxon>
        <taxon>Bacillati</taxon>
        <taxon>Actinomycetota</taxon>
        <taxon>Actinomycetes</taxon>
        <taxon>Mycobacteriales</taxon>
        <taxon>Fodinicola</taxon>
    </lineage>
</organism>
<gene>
    <name evidence="1" type="ORF">GCM10009765_59090</name>
</gene>
<dbReference type="RefSeq" id="WP_279581745.1">
    <property type="nucleotide sequence ID" value="NZ_BAAANY010000023.1"/>
</dbReference>
<evidence type="ECO:0008006" key="3">
    <source>
        <dbReference type="Google" id="ProtNLM"/>
    </source>
</evidence>